<gene>
    <name evidence="1" type="ORF">O9H85_00705</name>
</gene>
<dbReference type="RefSeq" id="WP_269879350.1">
    <property type="nucleotide sequence ID" value="NZ_JAQAGZ010000001.1"/>
</dbReference>
<evidence type="ECO:0000313" key="1">
    <source>
        <dbReference type="EMBL" id="MCZ8510977.1"/>
    </source>
</evidence>
<organism evidence="1 2">
    <name type="scientific">Paenibacillus gyeongsangnamensis</name>
    <dbReference type="NCBI Taxonomy" id="3388067"/>
    <lineage>
        <taxon>Bacteria</taxon>
        <taxon>Bacillati</taxon>
        <taxon>Bacillota</taxon>
        <taxon>Bacilli</taxon>
        <taxon>Bacillales</taxon>
        <taxon>Paenibacillaceae</taxon>
        <taxon>Paenibacillus</taxon>
    </lineage>
</organism>
<evidence type="ECO:0008006" key="3">
    <source>
        <dbReference type="Google" id="ProtNLM"/>
    </source>
</evidence>
<evidence type="ECO:0000313" key="2">
    <source>
        <dbReference type="Proteomes" id="UP001527882"/>
    </source>
</evidence>
<protein>
    <recommendedName>
        <fullName evidence="3">HEPN AbiU2-like domain-containing protein</fullName>
    </recommendedName>
</protein>
<comment type="caution">
    <text evidence="1">The sequence shown here is derived from an EMBL/GenBank/DDBJ whole genome shotgun (WGS) entry which is preliminary data.</text>
</comment>
<accession>A0ABT4Q2D5</accession>
<name>A0ABT4Q2D5_9BACL</name>
<dbReference type="SUPFAM" id="SSF48230">
    <property type="entry name" value="Chondroitin AC/alginate lyase"/>
    <property type="match status" value="1"/>
</dbReference>
<dbReference type="EMBL" id="JAQAGZ010000001">
    <property type="protein sequence ID" value="MCZ8510977.1"/>
    <property type="molecule type" value="Genomic_DNA"/>
</dbReference>
<keyword evidence="2" id="KW-1185">Reference proteome</keyword>
<proteinExistence type="predicted"/>
<dbReference type="Proteomes" id="UP001527882">
    <property type="component" value="Unassembled WGS sequence"/>
</dbReference>
<reference evidence="1 2" key="1">
    <citation type="submission" date="2022-12" db="EMBL/GenBank/DDBJ databases">
        <title>Draft genome sequence of Paenibacillus sp. dW9.</title>
        <authorList>
            <person name="Choi E.-W."/>
            <person name="Kim D.-U."/>
        </authorList>
    </citation>
    <scope>NUCLEOTIDE SEQUENCE [LARGE SCALE GENOMIC DNA]</scope>
    <source>
        <strain evidence="2">dW9</strain>
    </source>
</reference>
<sequence>MNNYINAELIPESYWSSALECSECVHKLSKNTADLNFKKSQALKYLRRQIARTPFRANTYMGYREHDHYIAQLKEDGRFADLSDSFEDIFAAIMRLTAISEAFHWSREKPLNDEHLKCRIFKGITYYCQLEADRTGFFVNGRAAERNERSSG</sequence>
<dbReference type="InterPro" id="IPR008929">
    <property type="entry name" value="Chondroitin_lyas"/>
</dbReference>